<dbReference type="Proteomes" id="UP000252355">
    <property type="component" value="Unassembled WGS sequence"/>
</dbReference>
<dbReference type="EMBL" id="QOQW01000022">
    <property type="protein sequence ID" value="RCK78526.1"/>
    <property type="molecule type" value="Genomic_DNA"/>
</dbReference>
<reference evidence="1 2" key="1">
    <citation type="submission" date="2018-05" db="EMBL/GenBank/DDBJ databases">
        <title>A metagenomic window into the 2 km-deep terrestrial subsurface aquifer revealed taxonomically and functionally diverse microbial community comprising novel uncultured bacterial lineages.</title>
        <authorList>
            <person name="Kadnikov V.V."/>
            <person name="Mardanov A.V."/>
            <person name="Beletsky A.V."/>
            <person name="Banks D."/>
            <person name="Pimenov N.V."/>
            <person name="Frank Y.A."/>
            <person name="Karnachuk O.V."/>
            <person name="Ravin N.V."/>
        </authorList>
    </citation>
    <scope>NUCLEOTIDE SEQUENCE [LARGE SCALE GENOMIC DNA]</scope>
    <source>
        <strain evidence="1">BY5</strain>
    </source>
</reference>
<gene>
    <name evidence="1" type="ORF">OZSIB_1446</name>
</gene>
<protein>
    <submittedName>
        <fullName evidence="1">Uncharacterized protein</fullName>
    </submittedName>
</protein>
<comment type="caution">
    <text evidence="1">The sequence shown here is derived from an EMBL/GenBank/DDBJ whole genome shotgun (WGS) entry which is preliminary data.</text>
</comment>
<dbReference type="AlphaFoldDB" id="A0A367ZK97"/>
<accession>A0A367ZK97</accession>
<proteinExistence type="predicted"/>
<organism evidence="1 2">
    <name type="scientific">Candidatus Ozemobacter sibiricus</name>
    <dbReference type="NCBI Taxonomy" id="2268124"/>
    <lineage>
        <taxon>Bacteria</taxon>
        <taxon>Candidatus Ozemobacteria</taxon>
        <taxon>Candidatus Ozemobacterales</taxon>
        <taxon>Candidatus Ozemobacteraceae</taxon>
        <taxon>Candidatus Ozemobacter</taxon>
    </lineage>
</organism>
<evidence type="ECO:0000313" key="1">
    <source>
        <dbReference type="EMBL" id="RCK78526.1"/>
    </source>
</evidence>
<evidence type="ECO:0000313" key="2">
    <source>
        <dbReference type="Proteomes" id="UP000252355"/>
    </source>
</evidence>
<name>A0A367ZK97_9BACT</name>
<sequence length="126" mass="13996">MKIRKLRGVIDRMVSGVAAIVPDDRTPEVYVAASDIPGAREGLAVDLVIVPQDDPNAVCPVVGRKPPRPPRPQKIKSFTSLVRQMIKTRDRLKATLAELEQQPGQDGQELQEKIDFLEKGIDLFSR</sequence>